<dbReference type="EMBL" id="DTMF01000035">
    <property type="protein sequence ID" value="HGF33002.1"/>
    <property type="molecule type" value="Genomic_DNA"/>
</dbReference>
<dbReference type="InterPro" id="IPR027598">
    <property type="entry name" value="Amphi-Trp_dom"/>
</dbReference>
<proteinExistence type="predicted"/>
<dbReference type="NCBIfam" id="TIGR04358">
    <property type="entry name" value="XXXCH_domain"/>
    <property type="match status" value="1"/>
</dbReference>
<comment type="caution">
    <text evidence="1">The sequence shown here is derived from an EMBL/GenBank/DDBJ whole genome shotgun (WGS) entry which is preliminary data.</text>
</comment>
<dbReference type="InterPro" id="IPR010980">
    <property type="entry name" value="Cyt_c/b562"/>
</dbReference>
<reference evidence="1" key="1">
    <citation type="journal article" date="2020" name="mSystems">
        <title>Genome- and Community-Level Interaction Insights into Carbon Utilization and Element Cycling Functions of Hydrothermarchaeota in Hydrothermal Sediment.</title>
        <authorList>
            <person name="Zhou Z."/>
            <person name="Liu Y."/>
            <person name="Xu W."/>
            <person name="Pan J."/>
            <person name="Luo Z.H."/>
            <person name="Li M."/>
        </authorList>
    </citation>
    <scope>NUCLEOTIDE SEQUENCE [LARGE SCALE GENOMIC DNA]</scope>
    <source>
        <strain evidence="1">SpSt-897</strain>
    </source>
</reference>
<accession>A0A7C3V1N4</accession>
<dbReference type="SUPFAM" id="SSF47175">
    <property type="entry name" value="Cytochromes"/>
    <property type="match status" value="1"/>
</dbReference>
<dbReference type="GO" id="GO:0009055">
    <property type="term" value="F:electron transfer activity"/>
    <property type="evidence" value="ECO:0007669"/>
    <property type="project" value="InterPro"/>
</dbReference>
<gene>
    <name evidence="1" type="ORF">ENW96_01250</name>
</gene>
<evidence type="ECO:0000313" key="1">
    <source>
        <dbReference type="EMBL" id="HGF33002.1"/>
    </source>
</evidence>
<dbReference type="InterPro" id="IPR027588">
    <property type="entry name" value="XXXCH_dom_fam"/>
</dbReference>
<organism evidence="1">
    <name type="scientific">Desulfobacca acetoxidans</name>
    <dbReference type="NCBI Taxonomy" id="60893"/>
    <lineage>
        <taxon>Bacteria</taxon>
        <taxon>Pseudomonadati</taxon>
        <taxon>Thermodesulfobacteriota</taxon>
        <taxon>Desulfobaccia</taxon>
        <taxon>Desulfobaccales</taxon>
        <taxon>Desulfobaccaceae</taxon>
        <taxon>Desulfobacca</taxon>
    </lineage>
</organism>
<dbReference type="NCBIfam" id="TIGR04354">
    <property type="entry name" value="amphi-Trp"/>
    <property type="match status" value="1"/>
</dbReference>
<sequence length="177" mass="20204">MADNFKQTLSRQSLADYLENLARGLRQGKVDLEGKAWAVPEEVEADLHFKEKRGRLVLKLKCGWATLPEYKPGAREPIVRWQESFQTVKKRLGARFKEMQQAVAQGRIPDPKVLADFTTDSQTMTRMAEPEWHEAMQSYLEHLAALERAASGRDLAAVQHEMADLHAAMVACHREYK</sequence>
<name>A0A7C3V1N4_9BACT</name>
<dbReference type="GO" id="GO:0022900">
    <property type="term" value="P:electron transport chain"/>
    <property type="evidence" value="ECO:0007669"/>
    <property type="project" value="InterPro"/>
</dbReference>
<protein>
    <submittedName>
        <fullName evidence="1">GAK system XXXCH domain-containing protein</fullName>
    </submittedName>
</protein>
<dbReference type="GO" id="GO:0005506">
    <property type="term" value="F:iron ion binding"/>
    <property type="evidence" value="ECO:0007669"/>
    <property type="project" value="InterPro"/>
</dbReference>
<dbReference type="GO" id="GO:0020037">
    <property type="term" value="F:heme binding"/>
    <property type="evidence" value="ECO:0007669"/>
    <property type="project" value="InterPro"/>
</dbReference>
<dbReference type="AlphaFoldDB" id="A0A7C3V1N4"/>